<proteinExistence type="predicted"/>
<evidence type="ECO:0000313" key="1">
    <source>
        <dbReference type="EMBL" id="MDT8999695.1"/>
    </source>
</evidence>
<evidence type="ECO:0000313" key="2">
    <source>
        <dbReference type="Proteomes" id="UP001246372"/>
    </source>
</evidence>
<dbReference type="RefSeq" id="WP_315650252.1">
    <property type="nucleotide sequence ID" value="NZ_JAVXZY010000003.1"/>
</dbReference>
<organism evidence="1 2">
    <name type="scientific">Roseateles aquae</name>
    <dbReference type="NCBI Taxonomy" id="3077235"/>
    <lineage>
        <taxon>Bacteria</taxon>
        <taxon>Pseudomonadati</taxon>
        <taxon>Pseudomonadota</taxon>
        <taxon>Betaproteobacteria</taxon>
        <taxon>Burkholderiales</taxon>
        <taxon>Sphaerotilaceae</taxon>
        <taxon>Roseateles</taxon>
    </lineage>
</organism>
<reference evidence="1" key="1">
    <citation type="submission" date="2023-09" db="EMBL/GenBank/DDBJ databases">
        <title>Paucibacter sp. APW11 Genome sequencing and assembly.</title>
        <authorList>
            <person name="Kim I."/>
        </authorList>
    </citation>
    <scope>NUCLEOTIDE SEQUENCE</scope>
    <source>
        <strain evidence="1">APW11</strain>
    </source>
</reference>
<accession>A0ABU3PAZ3</accession>
<dbReference type="EMBL" id="JAVXZY010000003">
    <property type="protein sequence ID" value="MDT8999695.1"/>
    <property type="molecule type" value="Genomic_DNA"/>
</dbReference>
<keyword evidence="2" id="KW-1185">Reference proteome</keyword>
<name>A0ABU3PAZ3_9BURK</name>
<dbReference type="Proteomes" id="UP001246372">
    <property type="component" value="Unassembled WGS sequence"/>
</dbReference>
<protein>
    <submittedName>
        <fullName evidence="1">Uncharacterized protein</fullName>
    </submittedName>
</protein>
<sequence>MNASDQESNVKGGGTLTKDIQTVNAVNASAGTAPSWPADPMRPALMGLIGKDVALYGLSGDRPAVVHVESAGSGVIRAVLKASGEEVCIAERYVLLIQGTSPRSRKAFLSRSKGCEFILRLASAQAVMAC</sequence>
<gene>
    <name evidence="1" type="ORF">RQP53_10495</name>
</gene>
<comment type="caution">
    <text evidence="1">The sequence shown here is derived from an EMBL/GenBank/DDBJ whole genome shotgun (WGS) entry which is preliminary data.</text>
</comment>